<protein>
    <submittedName>
        <fullName evidence="5">FadD3 family acyl-CoA ligase</fullName>
    </submittedName>
</protein>
<dbReference type="PANTHER" id="PTHR43201">
    <property type="entry name" value="ACYL-COA SYNTHETASE"/>
    <property type="match status" value="1"/>
</dbReference>
<proteinExistence type="inferred from homology"/>
<keyword evidence="2 5" id="KW-0436">Ligase</keyword>
<dbReference type="NCBIfam" id="NF005801">
    <property type="entry name" value="PRK07656.1"/>
    <property type="match status" value="1"/>
</dbReference>
<evidence type="ECO:0000259" key="3">
    <source>
        <dbReference type="Pfam" id="PF00501"/>
    </source>
</evidence>
<dbReference type="PANTHER" id="PTHR43201:SF5">
    <property type="entry name" value="MEDIUM-CHAIN ACYL-COA LIGASE ACSF2, MITOCHONDRIAL"/>
    <property type="match status" value="1"/>
</dbReference>
<reference evidence="5 6" key="1">
    <citation type="submission" date="2022-10" db="EMBL/GenBank/DDBJ databases">
        <authorList>
            <person name="Xie J."/>
            <person name="Shen N."/>
        </authorList>
    </citation>
    <scope>NUCLEOTIDE SEQUENCE [LARGE SCALE GENOMIC DNA]</scope>
    <source>
        <strain evidence="5 6">YIM65594</strain>
    </source>
</reference>
<dbReference type="InterPro" id="IPR042099">
    <property type="entry name" value="ANL_N_sf"/>
</dbReference>
<dbReference type="InterPro" id="IPR025110">
    <property type="entry name" value="AMP-bd_C"/>
</dbReference>
<feature type="domain" description="AMP-dependent synthetase/ligase" evidence="3">
    <location>
        <begin position="12"/>
        <end position="376"/>
    </location>
</feature>
<organism evidence="5 6">
    <name type="scientific">Streptomyces endophyticus</name>
    <dbReference type="NCBI Taxonomy" id="714166"/>
    <lineage>
        <taxon>Bacteria</taxon>
        <taxon>Bacillati</taxon>
        <taxon>Actinomycetota</taxon>
        <taxon>Actinomycetes</taxon>
        <taxon>Kitasatosporales</taxon>
        <taxon>Streptomycetaceae</taxon>
        <taxon>Streptomyces</taxon>
    </lineage>
</organism>
<comment type="caution">
    <text evidence="5">The sequence shown here is derived from an EMBL/GenBank/DDBJ whole genome shotgun (WGS) entry which is preliminary data.</text>
</comment>
<dbReference type="Gene3D" id="3.40.50.12780">
    <property type="entry name" value="N-terminal domain of ligase-like"/>
    <property type="match status" value="1"/>
</dbReference>
<dbReference type="Proteomes" id="UP001354931">
    <property type="component" value="Unassembled WGS sequence"/>
</dbReference>
<dbReference type="Pfam" id="PF13193">
    <property type="entry name" value="AMP-binding_C"/>
    <property type="match status" value="1"/>
</dbReference>
<accession>A0ABU6F9P1</accession>
<dbReference type="SUPFAM" id="SSF56801">
    <property type="entry name" value="Acetyl-CoA synthetase-like"/>
    <property type="match status" value="1"/>
</dbReference>
<sequence length="520" mass="56062">MGGPHTLAHLADWAADAHGDAEALTFRGTSWTFHTLRDQVDKAARALMAQGLRPGESVGIWASNSDRWAIAALGAHAAGGVLVPVNTRYRAAEAADILRRARARVLLTEHDFLGRDYRAELAHGHQLPALERVVALHDDGEWATFLASGDAIATHQRHQRSAAVAPDAPSDLLFTSGTTGRPKGVIGEHGQVVRASRDWARTVTLQSGDRYLLVNPFFHTFGYKAGFVACLLTGATVLPEPVFDAARILQRIERDRVTVLTGAPTVFLSLLNHPQRPAHDLSTLRMAGTGASNIPTSLIEQIRTLGAHTVFTAYGLTETNGFATICPPTEDAHTLAHTAGPPMPGTEIRIDTSAGHFADGEGEVLIRGYQVMRGYLDDPDATATALDTDGWLHTGDVGRLDERGFLIITDRLKDMFLVGGFNAYPAEIEQALRAHPAITDIAVVGTPHERLGEVGIAYCVAADDTRIDAAELTGWARQRLANFKGPRAFVPVDTLPHNAAGKVDKVTLRARAREEHPSRA</sequence>
<dbReference type="GO" id="GO:0016874">
    <property type="term" value="F:ligase activity"/>
    <property type="evidence" value="ECO:0007669"/>
    <property type="project" value="UniProtKB-KW"/>
</dbReference>
<dbReference type="InterPro" id="IPR000873">
    <property type="entry name" value="AMP-dep_synth/lig_dom"/>
</dbReference>
<evidence type="ECO:0000256" key="1">
    <source>
        <dbReference type="ARBA" id="ARBA00006432"/>
    </source>
</evidence>
<evidence type="ECO:0000313" key="6">
    <source>
        <dbReference type="Proteomes" id="UP001354931"/>
    </source>
</evidence>
<dbReference type="Gene3D" id="3.30.300.30">
    <property type="match status" value="1"/>
</dbReference>
<dbReference type="InterPro" id="IPR045851">
    <property type="entry name" value="AMP-bd_C_sf"/>
</dbReference>
<comment type="similarity">
    <text evidence="1">Belongs to the ATP-dependent AMP-binding enzyme family.</text>
</comment>
<keyword evidence="6" id="KW-1185">Reference proteome</keyword>
<dbReference type="InterPro" id="IPR020845">
    <property type="entry name" value="AMP-binding_CS"/>
</dbReference>
<dbReference type="Pfam" id="PF00501">
    <property type="entry name" value="AMP-binding"/>
    <property type="match status" value="1"/>
</dbReference>
<name>A0ABU6F9P1_9ACTN</name>
<gene>
    <name evidence="5" type="ORF">OKJ99_18950</name>
</gene>
<dbReference type="EMBL" id="JAOZYC010000122">
    <property type="protein sequence ID" value="MEB8339571.1"/>
    <property type="molecule type" value="Genomic_DNA"/>
</dbReference>
<feature type="domain" description="AMP-binding enzyme C-terminal" evidence="4">
    <location>
        <begin position="427"/>
        <end position="502"/>
    </location>
</feature>
<dbReference type="RefSeq" id="WP_326017811.1">
    <property type="nucleotide sequence ID" value="NZ_JAOZYC010000122.1"/>
</dbReference>
<evidence type="ECO:0000259" key="4">
    <source>
        <dbReference type="Pfam" id="PF13193"/>
    </source>
</evidence>
<evidence type="ECO:0000313" key="5">
    <source>
        <dbReference type="EMBL" id="MEB8339571.1"/>
    </source>
</evidence>
<evidence type="ECO:0000256" key="2">
    <source>
        <dbReference type="ARBA" id="ARBA00022598"/>
    </source>
</evidence>
<dbReference type="PROSITE" id="PS00455">
    <property type="entry name" value="AMP_BINDING"/>
    <property type="match status" value="1"/>
</dbReference>